<evidence type="ECO:0000313" key="3">
    <source>
        <dbReference type="Proteomes" id="UP000037122"/>
    </source>
</evidence>
<accession>A0A0L0NZ39</accession>
<dbReference type="Gene3D" id="3.10.28.10">
    <property type="entry name" value="Homing endonucleases"/>
    <property type="match status" value="1"/>
</dbReference>
<sequence>MLDSDGSISLNEKSGQILISISQKNLYLLEYLREIYNGKIYPVSKDIDAFRYVIYRKNELYELIDNYFNKYPLRSKKINRLNLIKEFYLLRTYKSKSNNNVMKYID</sequence>
<keyword evidence="2" id="KW-0255">Endonuclease</keyword>
<name>A0A0L0NZ39_CANAR</name>
<reference evidence="3" key="1">
    <citation type="journal article" date="2015" name="BMC Genomics">
        <title>Draft genome of a commonly misdiagnosed multidrug resistant pathogen Candida auris.</title>
        <authorList>
            <person name="Chatterjee S."/>
            <person name="Alampalli S.V."/>
            <person name="Nageshan R.K."/>
            <person name="Chettiar S.T."/>
            <person name="Joshi S."/>
            <person name="Tatu U.S."/>
        </authorList>
    </citation>
    <scope>NUCLEOTIDE SEQUENCE [LARGE SCALE GENOMIC DNA]</scope>
    <source>
        <strain evidence="3">6684</strain>
    </source>
</reference>
<evidence type="ECO:0000259" key="1">
    <source>
        <dbReference type="Pfam" id="PF00961"/>
    </source>
</evidence>
<dbReference type="Proteomes" id="UP000037122">
    <property type="component" value="Unassembled WGS sequence"/>
</dbReference>
<feature type="domain" description="Homing endonuclease LAGLIDADG" evidence="1">
    <location>
        <begin position="3"/>
        <end position="88"/>
    </location>
</feature>
<dbReference type="Pfam" id="PF00961">
    <property type="entry name" value="LAGLIDADG_1"/>
    <property type="match status" value="1"/>
</dbReference>
<proteinExistence type="predicted"/>
<dbReference type="PANTHER" id="PTHR37520">
    <property type="entry name" value="INTRON-ENCODED DNA ENDONUCLEASE AI2A-RELATED"/>
    <property type="match status" value="1"/>
</dbReference>
<dbReference type="InterPro" id="IPR027434">
    <property type="entry name" value="Homing_endonucl"/>
</dbReference>
<organism evidence="2 3">
    <name type="scientific">Candidozyma auris</name>
    <name type="common">Yeast</name>
    <name type="synonym">Candida auris</name>
    <dbReference type="NCBI Taxonomy" id="498019"/>
    <lineage>
        <taxon>Eukaryota</taxon>
        <taxon>Fungi</taxon>
        <taxon>Dikarya</taxon>
        <taxon>Ascomycota</taxon>
        <taxon>Saccharomycotina</taxon>
        <taxon>Pichiomycetes</taxon>
        <taxon>Metschnikowiaceae</taxon>
        <taxon>Candidozyma</taxon>
    </lineage>
</organism>
<gene>
    <name evidence="2" type="ORF">QG37_04184</name>
</gene>
<dbReference type="GO" id="GO:0004519">
    <property type="term" value="F:endonuclease activity"/>
    <property type="evidence" value="ECO:0007669"/>
    <property type="project" value="UniProtKB-KW"/>
</dbReference>
<dbReference type="EMBL" id="LGST01000028">
    <property type="protein sequence ID" value="KND98955.1"/>
    <property type="molecule type" value="Genomic_DNA"/>
</dbReference>
<keyword evidence="2" id="KW-0378">Hydrolase</keyword>
<dbReference type="SUPFAM" id="SSF55608">
    <property type="entry name" value="Homing endonucleases"/>
    <property type="match status" value="1"/>
</dbReference>
<dbReference type="AlphaFoldDB" id="A0A0L0NZ39"/>
<dbReference type="VEuPathDB" id="FungiDB:QG37_04184"/>
<dbReference type="PANTHER" id="PTHR37520:SF1">
    <property type="entry name" value="INTRON-ENCODED DNA ENDONUCLEASE AI2A-RELATED"/>
    <property type="match status" value="1"/>
</dbReference>
<evidence type="ECO:0000313" key="2">
    <source>
        <dbReference type="EMBL" id="KND98955.1"/>
    </source>
</evidence>
<protein>
    <submittedName>
        <fullName evidence="2">Laglidadg endonuclease</fullName>
    </submittedName>
</protein>
<comment type="caution">
    <text evidence="2">The sequence shown here is derived from an EMBL/GenBank/DDBJ whole genome shotgun (WGS) entry which is preliminary data.</text>
</comment>
<keyword evidence="2" id="KW-0540">Nuclease</keyword>
<dbReference type="InterPro" id="IPR004860">
    <property type="entry name" value="LAGLIDADG_dom"/>
</dbReference>